<dbReference type="PANTHER" id="PTHR43163">
    <property type="entry name" value="DIPEPTIDE TRANSPORT SYSTEM PERMEASE PROTEIN DPPB-RELATED"/>
    <property type="match status" value="1"/>
</dbReference>
<organism evidence="9 10">
    <name type="scientific">Leucobacter iarius</name>
    <dbReference type="NCBI Taxonomy" id="333963"/>
    <lineage>
        <taxon>Bacteria</taxon>
        <taxon>Bacillati</taxon>
        <taxon>Actinomycetota</taxon>
        <taxon>Actinomycetes</taxon>
        <taxon>Micrococcales</taxon>
        <taxon>Microbacteriaceae</taxon>
        <taxon>Leucobacter</taxon>
    </lineage>
</organism>
<dbReference type="PROSITE" id="PS50928">
    <property type="entry name" value="ABC_TM1"/>
    <property type="match status" value="1"/>
</dbReference>
<evidence type="ECO:0000313" key="10">
    <source>
        <dbReference type="Proteomes" id="UP001500851"/>
    </source>
</evidence>
<evidence type="ECO:0000256" key="5">
    <source>
        <dbReference type="ARBA" id="ARBA00022989"/>
    </source>
</evidence>
<keyword evidence="6 7" id="KW-0472">Membrane</keyword>
<name>A0ABP4XG83_9MICO</name>
<keyword evidence="10" id="KW-1185">Reference proteome</keyword>
<evidence type="ECO:0000256" key="7">
    <source>
        <dbReference type="RuleBase" id="RU363032"/>
    </source>
</evidence>
<dbReference type="InterPro" id="IPR000515">
    <property type="entry name" value="MetI-like"/>
</dbReference>
<dbReference type="InterPro" id="IPR035906">
    <property type="entry name" value="MetI-like_sf"/>
</dbReference>
<feature type="transmembrane region" description="Helical" evidence="7">
    <location>
        <begin position="5"/>
        <end position="26"/>
    </location>
</feature>
<accession>A0ABP4XG83</accession>
<keyword evidence="2 7" id="KW-0813">Transport</keyword>
<feature type="transmembrane region" description="Helical" evidence="7">
    <location>
        <begin position="176"/>
        <end position="197"/>
    </location>
</feature>
<comment type="similarity">
    <text evidence="7">Belongs to the binding-protein-dependent transport system permease family.</text>
</comment>
<dbReference type="Pfam" id="PF19300">
    <property type="entry name" value="BPD_transp_1_N"/>
    <property type="match status" value="1"/>
</dbReference>
<comment type="caution">
    <text evidence="9">The sequence shown here is derived from an EMBL/GenBank/DDBJ whole genome shotgun (WGS) entry which is preliminary data.</text>
</comment>
<feature type="domain" description="ABC transmembrane type-1" evidence="8">
    <location>
        <begin position="96"/>
        <end position="301"/>
    </location>
</feature>
<evidence type="ECO:0000256" key="4">
    <source>
        <dbReference type="ARBA" id="ARBA00022692"/>
    </source>
</evidence>
<dbReference type="RefSeq" id="WP_344028180.1">
    <property type="nucleotide sequence ID" value="NZ_BAAAOB010000001.1"/>
</dbReference>
<evidence type="ECO:0000313" key="9">
    <source>
        <dbReference type="EMBL" id="GAA1777148.1"/>
    </source>
</evidence>
<dbReference type="InterPro" id="IPR045621">
    <property type="entry name" value="BPD_transp_1_N"/>
</dbReference>
<evidence type="ECO:0000259" key="8">
    <source>
        <dbReference type="PROSITE" id="PS50928"/>
    </source>
</evidence>
<evidence type="ECO:0000256" key="2">
    <source>
        <dbReference type="ARBA" id="ARBA00022448"/>
    </source>
</evidence>
<keyword evidence="4 7" id="KW-0812">Transmembrane</keyword>
<feature type="transmembrane region" description="Helical" evidence="7">
    <location>
        <begin position="102"/>
        <end position="122"/>
    </location>
</feature>
<feature type="transmembrane region" description="Helical" evidence="7">
    <location>
        <begin position="283"/>
        <end position="305"/>
    </location>
</feature>
<dbReference type="EMBL" id="BAAAOB010000001">
    <property type="protein sequence ID" value="GAA1777148.1"/>
    <property type="molecule type" value="Genomic_DNA"/>
</dbReference>
<feature type="transmembrane region" description="Helical" evidence="7">
    <location>
        <begin position="240"/>
        <end position="263"/>
    </location>
</feature>
<evidence type="ECO:0000256" key="1">
    <source>
        <dbReference type="ARBA" id="ARBA00004651"/>
    </source>
</evidence>
<proteinExistence type="inferred from homology"/>
<keyword evidence="5 7" id="KW-1133">Transmembrane helix</keyword>
<comment type="subcellular location">
    <subcellularLocation>
        <location evidence="1 7">Cell membrane</location>
        <topology evidence="1 7">Multi-pass membrane protein</topology>
    </subcellularLocation>
</comment>
<evidence type="ECO:0000256" key="6">
    <source>
        <dbReference type="ARBA" id="ARBA00023136"/>
    </source>
</evidence>
<dbReference type="Pfam" id="PF00528">
    <property type="entry name" value="BPD_transp_1"/>
    <property type="match status" value="1"/>
</dbReference>
<dbReference type="PANTHER" id="PTHR43163:SF6">
    <property type="entry name" value="DIPEPTIDE TRANSPORT SYSTEM PERMEASE PROTEIN DPPB-RELATED"/>
    <property type="match status" value="1"/>
</dbReference>
<gene>
    <name evidence="9" type="ORF">GCM10009768_02050</name>
</gene>
<dbReference type="CDD" id="cd06261">
    <property type="entry name" value="TM_PBP2"/>
    <property type="match status" value="1"/>
</dbReference>
<sequence length="315" mass="33279">MTKYILTRIGASIGVLIVLSLLIFFAGRGLVQGNPATIIAGSKASPETIAALEHQLGLDRPIIVQYLDWLFGVVRGDFGTSPFSGLKTTEVLQQQIPVSFELAVLSLLVAVVLGVPLGVIAAKRAGSGVDVGIRVPMILIFAFPGFITGTIAMLLASSLLTNLYSPTYIRFEDSPIGNLQTMILPAIAVGIPTAPLVMQMTRAAMLEVLGQPFVLSARVNGLSNARVTYGYALRAALPPILTFVGFTFGTLIGGLLIVEQIFSLPGLGRGILQSIGTRDFVQLNAQALVLAGSFIAANLAVDLIVPALDRRIARK</sequence>
<dbReference type="SUPFAM" id="SSF161098">
    <property type="entry name" value="MetI-like"/>
    <property type="match status" value="1"/>
</dbReference>
<reference evidence="10" key="1">
    <citation type="journal article" date="2019" name="Int. J. Syst. Evol. Microbiol.">
        <title>The Global Catalogue of Microorganisms (GCM) 10K type strain sequencing project: providing services to taxonomists for standard genome sequencing and annotation.</title>
        <authorList>
            <consortium name="The Broad Institute Genomics Platform"/>
            <consortium name="The Broad Institute Genome Sequencing Center for Infectious Disease"/>
            <person name="Wu L."/>
            <person name="Ma J."/>
        </authorList>
    </citation>
    <scope>NUCLEOTIDE SEQUENCE [LARGE SCALE GENOMIC DNA]</scope>
    <source>
        <strain evidence="10">JCM 14736</strain>
    </source>
</reference>
<keyword evidence="3" id="KW-1003">Cell membrane</keyword>
<dbReference type="Proteomes" id="UP001500851">
    <property type="component" value="Unassembled WGS sequence"/>
</dbReference>
<evidence type="ECO:0000256" key="3">
    <source>
        <dbReference type="ARBA" id="ARBA00022475"/>
    </source>
</evidence>
<dbReference type="Gene3D" id="1.10.3720.10">
    <property type="entry name" value="MetI-like"/>
    <property type="match status" value="1"/>
</dbReference>
<feature type="transmembrane region" description="Helical" evidence="7">
    <location>
        <begin position="134"/>
        <end position="156"/>
    </location>
</feature>
<protein>
    <submittedName>
        <fullName evidence="9">ABC transporter permease</fullName>
    </submittedName>
</protein>